<accession>A0ACC1LBX6</accession>
<dbReference type="Proteomes" id="UP001140087">
    <property type="component" value="Unassembled WGS sequence"/>
</dbReference>
<evidence type="ECO:0000313" key="1">
    <source>
        <dbReference type="EMBL" id="KAJ2805321.1"/>
    </source>
</evidence>
<proteinExistence type="predicted"/>
<gene>
    <name evidence="1" type="ORF">H4R21_001305</name>
</gene>
<name>A0ACC1LBX6_9FUNG</name>
<protein>
    <submittedName>
        <fullName evidence="1">Uncharacterized protein</fullName>
    </submittedName>
</protein>
<comment type="caution">
    <text evidence="1">The sequence shown here is derived from an EMBL/GenBank/DDBJ whole genome shotgun (WGS) entry which is preliminary data.</text>
</comment>
<evidence type="ECO:0000313" key="2">
    <source>
        <dbReference type="Proteomes" id="UP001140087"/>
    </source>
</evidence>
<keyword evidence="2" id="KW-1185">Reference proteome</keyword>
<organism evidence="1 2">
    <name type="scientific">Coemansia helicoidea</name>
    <dbReference type="NCBI Taxonomy" id="1286919"/>
    <lineage>
        <taxon>Eukaryota</taxon>
        <taxon>Fungi</taxon>
        <taxon>Fungi incertae sedis</taxon>
        <taxon>Zoopagomycota</taxon>
        <taxon>Kickxellomycotina</taxon>
        <taxon>Kickxellomycetes</taxon>
        <taxon>Kickxellales</taxon>
        <taxon>Kickxellaceae</taxon>
        <taxon>Coemansia</taxon>
    </lineage>
</organism>
<dbReference type="EMBL" id="JANBUN010000256">
    <property type="protein sequence ID" value="KAJ2805321.1"/>
    <property type="molecule type" value="Genomic_DNA"/>
</dbReference>
<sequence length="164" mass="18084">MTCDKDGNILIQLVQTIVERAPDKQPASNTATPDDQLAARQAEAHMQINIARKAANRTPLTRNAALDKSAKSHAKYVASVGDLNAGGDPDGSLKERIEKWIKNPLVMFEFSANWASSVTEMTNAIMDHQKHRDIVLSDSNLIGIGVVDNFWTFQIVKDALKEDQ</sequence>
<reference evidence="1" key="1">
    <citation type="submission" date="2022-07" db="EMBL/GenBank/DDBJ databases">
        <title>Phylogenomic reconstructions and comparative analyses of Kickxellomycotina fungi.</title>
        <authorList>
            <person name="Reynolds N.K."/>
            <person name="Stajich J.E."/>
            <person name="Barry K."/>
            <person name="Grigoriev I.V."/>
            <person name="Crous P."/>
            <person name="Smith M.E."/>
        </authorList>
    </citation>
    <scope>NUCLEOTIDE SEQUENCE</scope>
    <source>
        <strain evidence="1">BCRC 34780</strain>
    </source>
</reference>